<name>A0A2G5KAU0_9RHOB</name>
<dbReference type="EMBL" id="MDGM01000007">
    <property type="protein sequence ID" value="PIB26153.1"/>
    <property type="molecule type" value="Genomic_DNA"/>
</dbReference>
<organism evidence="1 2">
    <name type="scientific">Paramylibacter kogurei</name>
    <dbReference type="NCBI Taxonomy" id="1889778"/>
    <lineage>
        <taxon>Bacteria</taxon>
        <taxon>Pseudomonadati</taxon>
        <taxon>Pseudomonadota</taxon>
        <taxon>Alphaproteobacteria</taxon>
        <taxon>Rhodobacterales</taxon>
        <taxon>Paracoccaceae</taxon>
        <taxon>Paramylibacter</taxon>
    </lineage>
</organism>
<evidence type="ECO:0000313" key="1">
    <source>
        <dbReference type="EMBL" id="PIB26153.1"/>
    </source>
</evidence>
<proteinExistence type="predicted"/>
<dbReference type="Proteomes" id="UP000231516">
    <property type="component" value="Unassembled WGS sequence"/>
</dbReference>
<comment type="caution">
    <text evidence="1">The sequence shown here is derived from an EMBL/GenBank/DDBJ whole genome shotgun (WGS) entry which is preliminary data.</text>
</comment>
<protein>
    <submittedName>
        <fullName evidence="1">Uncharacterized protein</fullName>
    </submittedName>
</protein>
<reference evidence="1 2" key="1">
    <citation type="submission" date="2016-08" db="EMBL/GenBank/DDBJ databases">
        <title>Draft genome of Amylibacter sp. strain 4G11.</title>
        <authorList>
            <person name="Wong S.-K."/>
            <person name="Hamasaki K."/>
            <person name="Yoshizawa S."/>
        </authorList>
    </citation>
    <scope>NUCLEOTIDE SEQUENCE [LARGE SCALE GENOMIC DNA]</scope>
    <source>
        <strain evidence="1 2">4G11</strain>
    </source>
</reference>
<gene>
    <name evidence="1" type="ORF">BFP76_14470</name>
</gene>
<accession>A0A2G5KAU0</accession>
<dbReference type="AlphaFoldDB" id="A0A2G5KAU0"/>
<keyword evidence="2" id="KW-1185">Reference proteome</keyword>
<evidence type="ECO:0000313" key="2">
    <source>
        <dbReference type="Proteomes" id="UP000231516"/>
    </source>
</evidence>
<sequence>MVPKRLEQDVWWFADDLTLHDPTLATARKTKWWLIPLNFNPCVTRRWRAKLLICGALASRGDIVD</sequence>